<dbReference type="STRING" id="561180.BIFGAL_03359"/>
<dbReference type="AlphaFoldDB" id="D1NU38"/>
<accession>D1NU38</accession>
<gene>
    <name evidence="1" type="ORF">BIFGAL_03359</name>
</gene>
<sequence length="53" mass="5860">MLGIALTVYGIVGLILRPYTAENLYKEIAAMNIVESSIMAIRNPATGFENRFL</sequence>
<organism evidence="1 2">
    <name type="scientific">Bifidobacterium gallicum DSM 20093 = LMG 11596</name>
    <dbReference type="NCBI Taxonomy" id="561180"/>
    <lineage>
        <taxon>Bacteria</taxon>
        <taxon>Bacillati</taxon>
        <taxon>Actinomycetota</taxon>
        <taxon>Actinomycetes</taxon>
        <taxon>Bifidobacteriales</taxon>
        <taxon>Bifidobacteriaceae</taxon>
        <taxon>Bifidobacterium</taxon>
    </lineage>
</organism>
<protein>
    <submittedName>
        <fullName evidence="1">Uncharacterized protein</fullName>
    </submittedName>
</protein>
<evidence type="ECO:0000313" key="2">
    <source>
        <dbReference type="Proteomes" id="UP000003656"/>
    </source>
</evidence>
<dbReference type="EMBL" id="ABXB03000002">
    <property type="protein sequence ID" value="EFA23242.1"/>
    <property type="molecule type" value="Genomic_DNA"/>
</dbReference>
<dbReference type="Proteomes" id="UP000003656">
    <property type="component" value="Unassembled WGS sequence"/>
</dbReference>
<reference evidence="1 2" key="1">
    <citation type="submission" date="2009-11" db="EMBL/GenBank/DDBJ databases">
        <authorList>
            <person name="Weinstock G."/>
            <person name="Sodergren E."/>
            <person name="Clifton S."/>
            <person name="Fulton L."/>
            <person name="Fulton B."/>
            <person name="Courtney L."/>
            <person name="Fronick C."/>
            <person name="Harrison M."/>
            <person name="Strong C."/>
            <person name="Farmer C."/>
            <person name="Delahaunty K."/>
            <person name="Markovic C."/>
            <person name="Hall O."/>
            <person name="Minx P."/>
            <person name="Tomlinson C."/>
            <person name="Mitreva M."/>
            <person name="Nelson J."/>
            <person name="Hou S."/>
            <person name="Wollam A."/>
            <person name="Pepin K.H."/>
            <person name="Johnson M."/>
            <person name="Bhonagiri V."/>
            <person name="Nash W.E."/>
            <person name="Warren W."/>
            <person name="Chinwalla A."/>
            <person name="Mardis E.R."/>
            <person name="Wilson R.K."/>
        </authorList>
    </citation>
    <scope>NUCLEOTIDE SEQUENCE [LARGE SCALE GENOMIC DNA]</scope>
    <source>
        <strain evidence="1 2">DSM 20093</strain>
    </source>
</reference>
<comment type="caution">
    <text evidence="1">The sequence shown here is derived from an EMBL/GenBank/DDBJ whole genome shotgun (WGS) entry which is preliminary data.</text>
</comment>
<name>D1NU38_9BIFI</name>
<proteinExistence type="predicted"/>
<evidence type="ECO:0000313" key="1">
    <source>
        <dbReference type="EMBL" id="EFA23242.1"/>
    </source>
</evidence>